<evidence type="ECO:0000313" key="2">
    <source>
        <dbReference type="EMBL" id="THU32545.1"/>
    </source>
</evidence>
<gene>
    <name evidence="2" type="ORF">FAM09_27535</name>
</gene>
<accession>A0A4S8HCR9</accession>
<organism evidence="2 3">
    <name type="scientific">Niastella caeni</name>
    <dbReference type="NCBI Taxonomy" id="2569763"/>
    <lineage>
        <taxon>Bacteria</taxon>
        <taxon>Pseudomonadati</taxon>
        <taxon>Bacteroidota</taxon>
        <taxon>Chitinophagia</taxon>
        <taxon>Chitinophagales</taxon>
        <taxon>Chitinophagaceae</taxon>
        <taxon>Niastella</taxon>
    </lineage>
</organism>
<evidence type="ECO:0000259" key="1">
    <source>
        <dbReference type="PROSITE" id="PS50837"/>
    </source>
</evidence>
<dbReference type="PROSITE" id="PS50837">
    <property type="entry name" value="NACHT"/>
    <property type="match status" value="1"/>
</dbReference>
<dbReference type="Gene3D" id="3.40.50.300">
    <property type="entry name" value="P-loop containing nucleotide triphosphate hydrolases"/>
    <property type="match status" value="1"/>
</dbReference>
<protein>
    <submittedName>
        <fullName evidence="2">NACHT domain-containing protein</fullName>
    </submittedName>
</protein>
<reference evidence="2 3" key="1">
    <citation type="submission" date="2019-04" db="EMBL/GenBank/DDBJ databases">
        <title>Niastella caeni sp. nov., isolated from activated sludge.</title>
        <authorList>
            <person name="Sheng M."/>
        </authorList>
    </citation>
    <scope>NUCLEOTIDE SEQUENCE [LARGE SCALE GENOMIC DNA]</scope>
    <source>
        <strain evidence="2 3">HX-2-15</strain>
    </source>
</reference>
<sequence>MMVYKNGYPNNNNMIQELILKKILEKALQEVSRFFRERKFVFDSGEKDFENAISRHTQEVINWSSEITFKDLSQNKYTSKVFIDLDVYLMPIKTKIEASEKIQKITSKNLFSHTPKHLAILGQPGAGKTTLTKFICQSILIDESYYPEEFRIPLLIRLRDLNNYISEKSGRSPIINFLFDLLGLTIRSKDASVKEEEMLLAKERLLIPILEELKSLIILDGFDEIAEKKNREKVLEDFRKLTLSCNNTRLLITSRSSDFNYSFENVAVMEICPLNDNQVKEFARRWLVEDYKVADFLGELEKSPFVDTAIRPITIGHLCAIYERSGKIPDKPKTVYRKIVSLLLEEWDEQRGVRRVSQYGSFELDRKLEFLCRLSYELSVEYQRTNFSSKNLKTIYNRICIDFDLKKDENVQVISEIEGHTGLILEAGYKKYEFAHKSLQEYMCAEHLVKLPSIPDLKLLTTLPNELAIAVTVSSNPSLYFTELVLNHFIKIKIAELFIINFVNRLLLEKPDFNTSPEVSLAIIVLYSLFRDDEVAQATLFHFDLPKQFGQFVDRIFLRNKKLSINGVYDVFAKDEMDSGEIVLRLRKKGKRGILIGKYESPEIIHVKKSFVADLDDQFVV</sequence>
<dbReference type="PANTHER" id="PTHR46844:SF1">
    <property type="entry name" value="SLR5058 PROTEIN"/>
    <property type="match status" value="1"/>
</dbReference>
<name>A0A4S8HCR9_9BACT</name>
<dbReference type="EMBL" id="STFF01000011">
    <property type="protein sequence ID" value="THU32545.1"/>
    <property type="molecule type" value="Genomic_DNA"/>
</dbReference>
<dbReference type="SUPFAM" id="SSF52540">
    <property type="entry name" value="P-loop containing nucleoside triphosphate hydrolases"/>
    <property type="match status" value="1"/>
</dbReference>
<proteinExistence type="predicted"/>
<comment type="caution">
    <text evidence="2">The sequence shown here is derived from an EMBL/GenBank/DDBJ whole genome shotgun (WGS) entry which is preliminary data.</text>
</comment>
<dbReference type="InterPro" id="IPR007111">
    <property type="entry name" value="NACHT_NTPase"/>
</dbReference>
<dbReference type="AlphaFoldDB" id="A0A4S8HCR9"/>
<dbReference type="Pfam" id="PF05729">
    <property type="entry name" value="NACHT"/>
    <property type="match status" value="1"/>
</dbReference>
<dbReference type="InterPro" id="IPR027417">
    <property type="entry name" value="P-loop_NTPase"/>
</dbReference>
<keyword evidence="3" id="KW-1185">Reference proteome</keyword>
<dbReference type="PANTHER" id="PTHR46844">
    <property type="entry name" value="SLR5058 PROTEIN"/>
    <property type="match status" value="1"/>
</dbReference>
<dbReference type="OrthoDB" id="1488560at2"/>
<dbReference type="Proteomes" id="UP000306918">
    <property type="component" value="Unassembled WGS sequence"/>
</dbReference>
<feature type="domain" description="NACHT" evidence="1">
    <location>
        <begin position="116"/>
        <end position="257"/>
    </location>
</feature>
<evidence type="ECO:0000313" key="3">
    <source>
        <dbReference type="Proteomes" id="UP000306918"/>
    </source>
</evidence>